<feature type="domain" description="Metallo-beta-lactamase" evidence="2">
    <location>
        <begin position="114"/>
        <end position="349"/>
    </location>
</feature>
<reference evidence="3 4" key="1">
    <citation type="submission" date="2019-07" db="EMBL/GenBank/DDBJ databases">
        <title>Full genome sequence of Sphingomonas sp. 4R-6-7(HKS19).</title>
        <authorList>
            <person name="Im W.-T."/>
        </authorList>
    </citation>
    <scope>NUCLEOTIDE SEQUENCE [LARGE SCALE GENOMIC DNA]</scope>
    <source>
        <strain evidence="3 4">HKS19</strain>
    </source>
</reference>
<organism evidence="3 4">
    <name type="scientific">Sphingomonas panacisoli</name>
    <dbReference type="NCBI Taxonomy" id="1813879"/>
    <lineage>
        <taxon>Bacteria</taxon>
        <taxon>Pseudomonadati</taxon>
        <taxon>Pseudomonadota</taxon>
        <taxon>Alphaproteobacteria</taxon>
        <taxon>Sphingomonadales</taxon>
        <taxon>Sphingomonadaceae</taxon>
        <taxon>Sphingomonas</taxon>
    </lineage>
</organism>
<evidence type="ECO:0000313" key="4">
    <source>
        <dbReference type="Proteomes" id="UP000315673"/>
    </source>
</evidence>
<dbReference type="InterPro" id="IPR036866">
    <property type="entry name" value="RibonucZ/Hydroxyglut_hydro"/>
</dbReference>
<feature type="signal peptide" evidence="1">
    <location>
        <begin position="1"/>
        <end position="25"/>
    </location>
</feature>
<dbReference type="AlphaFoldDB" id="A0A5B8LGY8"/>
<dbReference type="Pfam" id="PF00753">
    <property type="entry name" value="Lactamase_B"/>
    <property type="match status" value="1"/>
</dbReference>
<accession>A0A5B8LGY8</accession>
<dbReference type="SUPFAM" id="SSF56281">
    <property type="entry name" value="Metallo-hydrolase/oxidoreductase"/>
    <property type="match status" value="1"/>
</dbReference>
<gene>
    <name evidence="3" type="ORF">FPZ24_02135</name>
</gene>
<dbReference type="OrthoDB" id="7177610at2"/>
<keyword evidence="1" id="KW-0732">Signal</keyword>
<dbReference type="GO" id="GO:0016787">
    <property type="term" value="F:hydrolase activity"/>
    <property type="evidence" value="ECO:0007669"/>
    <property type="project" value="UniProtKB-KW"/>
</dbReference>
<sequence length="430" mass="45874">MMSTGVCRWAIGFLLTWVSAVPAWADDVVIKRHVTVRDQASRQSAALTYPDIDTKLKLLDDGAKVHGYYHVLLPDGRAGWVYYTFVQRFPETAATPPVGVTSSAVMAVHYINVDQGAAALLEFPCGDILIDAGGRRGDQVSSDHLMAYLAAFFARRPDLNNTINAVFVTHTHVDHNSNLKRVASTYRINGYVHNGLTYGSGSANAKWMLSYAPTATPAINTEAVSGEAVAAAGTSGITDATIDPIACSGVDPKVRVLAGGWGDNPGWPDGDFDNGNNHSLVIRIDFGASSFLFTGDMEDTALDTLVARYAGTFMLDADVWAVGHHGSYNGTTSSLLAAVTPKIAVISMGPSTTQAQWTAWAYGHPRKQAVMLLVDAVSARRLTPKSVTVADKVKLFSSYTMTKAVYATGWDGDVTVGADTAGSYNVQLGQ</sequence>
<dbReference type="RefSeq" id="WP_146569504.1">
    <property type="nucleotide sequence ID" value="NZ_CP042306.1"/>
</dbReference>
<proteinExistence type="predicted"/>
<name>A0A5B8LGY8_9SPHN</name>
<feature type="chain" id="PRO_5023087051" evidence="1">
    <location>
        <begin position="26"/>
        <end position="430"/>
    </location>
</feature>
<dbReference type="KEGG" id="spai:FPZ24_02135"/>
<dbReference type="Proteomes" id="UP000315673">
    <property type="component" value="Chromosome"/>
</dbReference>
<dbReference type="InterPro" id="IPR052159">
    <property type="entry name" value="Competence_DNA_uptake"/>
</dbReference>
<dbReference type="PANTHER" id="PTHR30619:SF1">
    <property type="entry name" value="RECOMBINATION PROTEIN 2"/>
    <property type="match status" value="1"/>
</dbReference>
<protein>
    <submittedName>
        <fullName evidence="3">MBL fold metallo-hydrolase</fullName>
    </submittedName>
</protein>
<evidence type="ECO:0000313" key="3">
    <source>
        <dbReference type="EMBL" id="QDZ06420.1"/>
    </source>
</evidence>
<dbReference type="PANTHER" id="PTHR30619">
    <property type="entry name" value="DNA INTERNALIZATION/COMPETENCE PROTEIN COMEC/REC2"/>
    <property type="match status" value="1"/>
</dbReference>
<evidence type="ECO:0000256" key="1">
    <source>
        <dbReference type="SAM" id="SignalP"/>
    </source>
</evidence>
<dbReference type="InterPro" id="IPR001279">
    <property type="entry name" value="Metallo-B-lactamas"/>
</dbReference>
<evidence type="ECO:0000259" key="2">
    <source>
        <dbReference type="Pfam" id="PF00753"/>
    </source>
</evidence>
<dbReference type="EMBL" id="CP042306">
    <property type="protein sequence ID" value="QDZ06420.1"/>
    <property type="molecule type" value="Genomic_DNA"/>
</dbReference>
<dbReference type="Gene3D" id="2.30.30.40">
    <property type="entry name" value="SH3 Domains"/>
    <property type="match status" value="1"/>
</dbReference>
<keyword evidence="3" id="KW-0378">Hydrolase</keyword>
<dbReference type="Gene3D" id="3.60.15.10">
    <property type="entry name" value="Ribonuclease Z/Hydroxyacylglutathione hydrolase-like"/>
    <property type="match status" value="1"/>
</dbReference>
<keyword evidence="4" id="KW-1185">Reference proteome</keyword>